<feature type="transmembrane region" description="Helical" evidence="8">
    <location>
        <begin position="811"/>
        <end position="830"/>
    </location>
</feature>
<evidence type="ECO:0000313" key="11">
    <source>
        <dbReference type="EMBL" id="AAC45116.1"/>
    </source>
</evidence>
<feature type="transmembrane region" description="Helical" evidence="8">
    <location>
        <begin position="605"/>
        <end position="633"/>
    </location>
</feature>
<feature type="transmembrane region" description="Helical" evidence="8">
    <location>
        <begin position="6"/>
        <end position="23"/>
    </location>
</feature>
<feature type="transmembrane region" description="Helical" evidence="8">
    <location>
        <begin position="333"/>
        <end position="351"/>
    </location>
</feature>
<evidence type="ECO:0000256" key="8">
    <source>
        <dbReference type="SAM" id="Phobius"/>
    </source>
</evidence>
<feature type="transmembrane region" description="Helical" evidence="8">
    <location>
        <begin position="227"/>
        <end position="246"/>
    </location>
</feature>
<feature type="domain" description="NADH:quinone oxidoreductase/Mrp antiporter transmembrane" evidence="9">
    <location>
        <begin position="328"/>
        <end position="627"/>
    </location>
</feature>
<evidence type="ECO:0000256" key="7">
    <source>
        <dbReference type="RuleBase" id="RU000320"/>
    </source>
</evidence>
<evidence type="ECO:0000259" key="9">
    <source>
        <dbReference type="Pfam" id="PF00361"/>
    </source>
</evidence>
<feature type="transmembrane region" description="Helical" evidence="8">
    <location>
        <begin position="998"/>
        <end position="1017"/>
    </location>
</feature>
<feature type="transmembrane region" description="Helical" evidence="8">
    <location>
        <begin position="842"/>
        <end position="861"/>
    </location>
</feature>
<feature type="transmembrane region" description="Helical" evidence="8">
    <location>
        <begin position="253"/>
        <end position="273"/>
    </location>
</feature>
<comment type="subcellular location">
    <subcellularLocation>
        <location evidence="1">Cell membrane</location>
        <topology evidence="1">Multi-pass membrane protein</topology>
    </subcellularLocation>
    <subcellularLocation>
        <location evidence="7">Membrane</location>
        <topology evidence="7">Multi-pass membrane protein</topology>
    </subcellularLocation>
</comment>
<evidence type="ECO:0000256" key="2">
    <source>
        <dbReference type="ARBA" id="ARBA00022475"/>
    </source>
</evidence>
<feature type="transmembrane region" description="Helical" evidence="8">
    <location>
        <begin position="788"/>
        <end position="805"/>
    </location>
</feature>
<feature type="transmembrane region" description="Helical" evidence="8">
    <location>
        <begin position="35"/>
        <end position="54"/>
    </location>
</feature>
<dbReference type="InterPro" id="IPR052175">
    <property type="entry name" value="ComplexI-like_HydComp"/>
</dbReference>
<reference evidence="11" key="2">
    <citation type="submission" date="1996-07" db="EMBL/GenBank/DDBJ databases">
        <authorList>
            <person name="Kerby R.L."/>
        </authorList>
    </citation>
    <scope>NUCLEOTIDE SEQUENCE</scope>
    <source>
        <strain evidence="11">UR1</strain>
    </source>
</reference>
<sequence length="1265" mass="132999">MADISALAWAGAALMLIGEGLALRNVRDLARMLTYSTIAEIGYVLMGLGIGTAAGETGAVMHLGYQAIMRALVVVAAWHLIRRSGSSKLDALVGSVERMPFVSLMFGFGLFSVMGLSPFKGSFSKFVILYAAIENGYWGLAAVGTVASIIAAFYYIHTIQQVCFQRQSHGILGDKPIPFFQIPVGQLPIVVLALVTVVMSLDPDPFLMLAANAVGLPDHHGLPEFETIWDAPVLLPYVGGFALFLFGRFSAQARAVGAIALATATLALVAARLESGDLGGLFALIFAAIGLAVTVYSVGYMKHGHGVNRYFFFLFLMIGSLIGVATTNHLGNFYLFWELMTWMSYLLVIHEQTAKALKAGMKYFLICASGAYVMHFGILVLHAQLGTFEISEIAPCIGTLSPALAGVVLATFLIGFMAKAGLFPLYSWLPEAHPVAPSSISGPMSGILTKAGILGMVKLLFGIFGVGALGQFGLFAGLSLPGAVLVALGGITLLLGEVQAYRQTDIKRLLAYSTLAQIGEITMVLGVGTSLALAGGLFHVTNHAVMKTMLFFAVGALILRSAGRSLDDLKGLGKVMPFTGLCLGIGLLAIMGVPPFGGFVSKFLMIYACVEAGQVGVAAVILVGSVIGALYYARVLRAVFFEPYTGPKVVEAPLTMRIALGALAGVVVFTGVYPDAALSVVMPVVETLSARGGLPLAALPPLRMEWSLAALIAVVGAVVVYILGKRSTVVAGSLSVAVMALALAGILIQSGRYDLLSFWFAALIVVVGAINLLYSIGYMAHGHAQNRFFFFFVMMIGGLLGVTASDDLFNFFAFWEVMSSWTLYLVIIHEETKDSLDEGTKYFIFNFVGASFLFLGVAILAAKAGTFEMALLPQAALSMPVGWLAVSAGLILAGLLMKAAQLPLRIDYQMHPAPAPTPVSGYISAVLLKVGPYGVLKIMVALGAGGGLARIAGLGAWMPDPLVVVQVIAALTVLYAGAMAVVQNGVKRLLIYSTVSQLGYVLLGLSLGSALGVAGGLMHFVNHMMLKDILFLAAGCILAQAHVHSLDDLGGLGRKMPITFGLFLFAGLSLSGIPPFNGFASKWLIYQGAFQGGHYLLAMAALMSSLFTLAAVLKFTHSAFLGPLSPAAATMREAPPVMLIPMGLLAAGSVIVGVFPGVALVPISRIQAALGLPVIEASWLGGLPGPGGWHPLTLTLALGAVGLIGWLYCRDGYRHRAASTTHSCGVSDIAASAMHVPASGLYETPDRLIRKVLFAKTSPEGRAHD</sequence>
<dbReference type="PANTHER" id="PTHR42682:SF4">
    <property type="entry name" value="NADH-UBIQUINONE_PLASTOQUINONE"/>
    <property type="match status" value="1"/>
</dbReference>
<feature type="transmembrane region" description="Helical" evidence="8">
    <location>
        <begin position="137"/>
        <end position="156"/>
    </location>
</feature>
<dbReference type="GO" id="GO:0016491">
    <property type="term" value="F:oxidoreductase activity"/>
    <property type="evidence" value="ECO:0007669"/>
    <property type="project" value="UniProtKB-KW"/>
</dbReference>
<feature type="transmembrane region" description="Helical" evidence="8">
    <location>
        <begin position="403"/>
        <end position="426"/>
    </location>
</feature>
<dbReference type="AlphaFoldDB" id="P72316"/>
<keyword evidence="2" id="KW-1003">Cell membrane</keyword>
<keyword evidence="3 7" id="KW-0812">Transmembrane</keyword>
<feature type="transmembrane region" description="Helical" evidence="8">
    <location>
        <begin position="544"/>
        <end position="563"/>
    </location>
</feature>
<keyword evidence="6 8" id="KW-0472">Membrane</keyword>
<dbReference type="TCDB" id="3.D.1.4.3">
    <property type="family name" value="the h+ or na+-translocating nadh dehydrogenase (ndh) family"/>
</dbReference>
<feature type="transmembrane region" description="Helical" evidence="8">
    <location>
        <begin position="310"/>
        <end position="327"/>
    </location>
</feature>
<feature type="domain" description="NADH-Ubiquinone oxidoreductase (complex I) chain 5 N-terminal" evidence="10">
    <location>
        <begin position="752"/>
        <end position="789"/>
    </location>
</feature>
<feature type="transmembrane region" description="Helical" evidence="8">
    <location>
        <begin position="515"/>
        <end position="538"/>
    </location>
</feature>
<feature type="transmembrane region" description="Helical" evidence="8">
    <location>
        <begin position="1058"/>
        <end position="1076"/>
    </location>
</feature>
<dbReference type="GO" id="GO:0005886">
    <property type="term" value="C:plasma membrane"/>
    <property type="evidence" value="ECO:0007669"/>
    <property type="project" value="UniProtKB-SubCell"/>
</dbReference>
<feature type="transmembrane region" description="Helical" evidence="8">
    <location>
        <begin position="1137"/>
        <end position="1163"/>
    </location>
</feature>
<feature type="transmembrane region" description="Helical" evidence="8">
    <location>
        <begin position="363"/>
        <end position="383"/>
    </location>
</feature>
<evidence type="ECO:0000259" key="10">
    <source>
        <dbReference type="Pfam" id="PF00662"/>
    </source>
</evidence>
<name>P72316_RHORU</name>
<feature type="transmembrane region" description="Helical" evidence="8">
    <location>
        <begin position="1189"/>
        <end position="1209"/>
    </location>
</feature>
<feature type="transmembrane region" description="Helical" evidence="8">
    <location>
        <begin position="963"/>
        <end position="986"/>
    </location>
</feature>
<dbReference type="Pfam" id="PF00361">
    <property type="entry name" value="Proton_antipo_M"/>
    <property type="match status" value="3"/>
</dbReference>
<feature type="transmembrane region" description="Helical" evidence="8">
    <location>
        <begin position="447"/>
        <end position="466"/>
    </location>
</feature>
<dbReference type="BioCyc" id="MetaCyc:MONOMER-16442"/>
<feature type="domain" description="NADH:quinone oxidoreductase/Mrp antiporter transmembrane" evidence="9">
    <location>
        <begin position="805"/>
        <end position="1108"/>
    </location>
</feature>
<dbReference type="PANTHER" id="PTHR42682">
    <property type="entry name" value="HYDROGENASE-4 COMPONENT F"/>
    <property type="match status" value="1"/>
</dbReference>
<organism evidence="11">
    <name type="scientific">Rhodospirillum rubrum</name>
    <dbReference type="NCBI Taxonomy" id="1085"/>
    <lineage>
        <taxon>Bacteria</taxon>
        <taxon>Pseudomonadati</taxon>
        <taxon>Pseudomonadota</taxon>
        <taxon>Alphaproteobacteria</taxon>
        <taxon>Rhodospirillales</taxon>
        <taxon>Rhodospirillaceae</taxon>
        <taxon>Rhodospirillum</taxon>
    </lineage>
</organism>
<feature type="transmembrane region" description="Helical" evidence="8">
    <location>
        <begin position="177"/>
        <end position="199"/>
    </location>
</feature>
<feature type="transmembrane region" description="Helical" evidence="8">
    <location>
        <begin position="575"/>
        <end position="593"/>
    </location>
</feature>
<dbReference type="EMBL" id="U65510">
    <property type="protein sequence ID" value="AAC45116.1"/>
    <property type="molecule type" value="Genomic_DNA"/>
</dbReference>
<feature type="domain" description="NADH:quinone oxidoreductase/Mrp antiporter transmembrane" evidence="9">
    <location>
        <begin position="7"/>
        <end position="150"/>
    </location>
</feature>
<accession>P72316</accession>
<feature type="transmembrane region" description="Helical" evidence="8">
    <location>
        <begin position="1096"/>
        <end position="1116"/>
    </location>
</feature>
<protein>
    <submittedName>
        <fullName evidence="11">CooM</fullName>
    </submittedName>
</protein>
<feature type="transmembrane region" description="Helical" evidence="8">
    <location>
        <begin position="938"/>
        <end position="957"/>
    </location>
</feature>
<gene>
    <name evidence="11" type="primary">cooM</name>
</gene>
<feature type="transmembrane region" description="Helical" evidence="8">
    <location>
        <begin position="756"/>
        <end position="776"/>
    </location>
</feature>
<dbReference type="InterPro" id="IPR001516">
    <property type="entry name" value="Proton_antipo_N"/>
</dbReference>
<dbReference type="Pfam" id="PF00662">
    <property type="entry name" value="Proton_antipo_N"/>
    <property type="match status" value="1"/>
</dbReference>
<feature type="transmembrane region" description="Helical" evidence="8">
    <location>
        <begin position="654"/>
        <end position="673"/>
    </location>
</feature>
<evidence type="ECO:0000256" key="5">
    <source>
        <dbReference type="ARBA" id="ARBA00023002"/>
    </source>
</evidence>
<evidence type="ECO:0000256" key="3">
    <source>
        <dbReference type="ARBA" id="ARBA00022692"/>
    </source>
</evidence>
<dbReference type="OMA" id="WEIMSSW"/>
<dbReference type="PIR" id="T51314">
    <property type="entry name" value="T51314"/>
</dbReference>
<feature type="transmembrane region" description="Helical" evidence="8">
    <location>
        <begin position="60"/>
        <end position="81"/>
    </location>
</feature>
<keyword evidence="5" id="KW-0560">Oxidoreductase</keyword>
<dbReference type="RefSeq" id="WP_011389174.1">
    <property type="nucleotide sequence ID" value="NZ_CP077803.1"/>
</dbReference>
<feature type="transmembrane region" description="Helical" evidence="8">
    <location>
        <begin position="472"/>
        <end position="495"/>
    </location>
</feature>
<feature type="transmembrane region" description="Helical" evidence="8">
    <location>
        <begin position="101"/>
        <end position="117"/>
    </location>
</feature>
<feature type="transmembrane region" description="Helical" evidence="8">
    <location>
        <begin position="706"/>
        <end position="723"/>
    </location>
</feature>
<feature type="transmembrane region" description="Helical" evidence="8">
    <location>
        <begin position="279"/>
        <end position="298"/>
    </location>
</feature>
<dbReference type="InterPro" id="IPR001750">
    <property type="entry name" value="ND/Mrp_TM"/>
</dbReference>
<proteinExistence type="predicted"/>
<keyword evidence="4 8" id="KW-1133">Transmembrane helix</keyword>
<evidence type="ECO:0000256" key="6">
    <source>
        <dbReference type="ARBA" id="ARBA00023136"/>
    </source>
</evidence>
<dbReference type="PRINTS" id="PR01434">
    <property type="entry name" value="NADHDHGNASE5"/>
</dbReference>
<evidence type="ECO:0000256" key="1">
    <source>
        <dbReference type="ARBA" id="ARBA00004651"/>
    </source>
</evidence>
<evidence type="ECO:0000256" key="4">
    <source>
        <dbReference type="ARBA" id="ARBA00022989"/>
    </source>
</evidence>
<reference evidence="11" key="1">
    <citation type="journal article" date="1996" name="J. Bacteriol.">
        <title>Characterization of the region encoding the CO-induced hydrogenase of Rhodospirillum rubrum.</title>
        <authorList>
            <person name="Fox J.D."/>
            <person name="He Y."/>
            <person name="Shelver D."/>
            <person name="Roberts G.P."/>
            <person name="Ludden P.W."/>
        </authorList>
    </citation>
    <scope>NUCLEOTIDE SEQUENCE</scope>
    <source>
        <strain evidence="11">UR1</strain>
    </source>
</reference>
<feature type="transmembrane region" description="Helical" evidence="8">
    <location>
        <begin position="730"/>
        <end position="750"/>
    </location>
</feature>
<feature type="transmembrane region" description="Helical" evidence="8">
    <location>
        <begin position="881"/>
        <end position="900"/>
    </location>
</feature>